<dbReference type="OrthoDB" id="4494979at2"/>
<dbReference type="InterPro" id="IPR045229">
    <property type="entry name" value="TPP_enz"/>
</dbReference>
<dbReference type="EMBL" id="CP016771">
    <property type="protein sequence ID" value="ASY13260.1"/>
    <property type="molecule type" value="Genomic_DNA"/>
</dbReference>
<dbReference type="CDD" id="cd07035">
    <property type="entry name" value="TPP_PYR_POX_like"/>
    <property type="match status" value="1"/>
</dbReference>
<evidence type="ECO:0000313" key="8">
    <source>
        <dbReference type="Proteomes" id="UP000217171"/>
    </source>
</evidence>
<evidence type="ECO:0000313" key="7">
    <source>
        <dbReference type="EMBL" id="ASY13260.1"/>
    </source>
</evidence>
<keyword evidence="8" id="KW-1185">Reference proteome</keyword>
<dbReference type="GO" id="GO:0005948">
    <property type="term" value="C:acetolactate synthase complex"/>
    <property type="evidence" value="ECO:0007669"/>
    <property type="project" value="TreeGrafter"/>
</dbReference>
<dbReference type="Pfam" id="PF02776">
    <property type="entry name" value="TPP_enzyme_N"/>
    <property type="match status" value="1"/>
</dbReference>
<dbReference type="GO" id="GO:0003984">
    <property type="term" value="F:acetolactate synthase activity"/>
    <property type="evidence" value="ECO:0007669"/>
    <property type="project" value="TreeGrafter"/>
</dbReference>
<dbReference type="GO" id="GO:0050660">
    <property type="term" value="F:flavin adenine dinucleotide binding"/>
    <property type="evidence" value="ECO:0007669"/>
    <property type="project" value="TreeGrafter"/>
</dbReference>
<dbReference type="PANTHER" id="PTHR18968:SF167">
    <property type="entry name" value="ACETOLACTATE SYNTHASE LARGE SUBUNIT ILVB2-RELATED"/>
    <property type="match status" value="1"/>
</dbReference>
<comment type="similarity">
    <text evidence="1 3">Belongs to the TPP enzyme family.</text>
</comment>
<proteinExistence type="inferred from homology"/>
<dbReference type="Pfam" id="PF00205">
    <property type="entry name" value="TPP_enzyme_M"/>
    <property type="match status" value="1"/>
</dbReference>
<dbReference type="GO" id="GO:0030976">
    <property type="term" value="F:thiamine pyrophosphate binding"/>
    <property type="evidence" value="ECO:0007669"/>
    <property type="project" value="InterPro"/>
</dbReference>
<dbReference type="SUPFAM" id="SSF52467">
    <property type="entry name" value="DHS-like NAD/FAD-binding domain"/>
    <property type="match status" value="1"/>
</dbReference>
<dbReference type="AlphaFoldDB" id="A0A249K8Z0"/>
<evidence type="ECO:0000256" key="3">
    <source>
        <dbReference type="RuleBase" id="RU362132"/>
    </source>
</evidence>
<keyword evidence="2 3" id="KW-0786">Thiamine pyrophosphate</keyword>
<feature type="domain" description="Thiamine pyrophosphate enzyme N-terminal TPP-binding" evidence="6">
    <location>
        <begin position="7"/>
        <end position="126"/>
    </location>
</feature>
<dbReference type="InterPro" id="IPR011766">
    <property type="entry name" value="TPP_enzyme_TPP-bd"/>
</dbReference>
<evidence type="ECO:0000259" key="4">
    <source>
        <dbReference type="Pfam" id="PF00205"/>
    </source>
</evidence>
<sequence>MEGSVRTVAAVILDLLARKGVTKAFGIPGVHNLGFWNALSKDRPEIISVRHEQSCVYAADGLARATGTLSVAITTTGPGAANTLGAFGEAATSGSQLLLISSEAPIKIRSKEGTRGILHEMRDQSAIFAPLAKRVSISGKELVLAKNATTAIEAISTVVDFMEFLAQAPTGAGYIGIPSDILNQEFTGQIPTPSKSCLDFINQEKNLAINQELIKKMLEGVSKIGIWAGGGAQGVSNEITKLSDHLNAPIFTSFAGRGVGGSSKNYFTLPIHEKEAEVVLTECEALLVFGSQLDGMNTKNWSINFPKKIIIFDAYPDVALRNIKADLVVRTANLAKACEALTSLPARDQWIDVSNITAEGRQRIAQSEKGRAGMALVTAIEKSWPSENYIVCDMAISGYWTGVYLQSKRVRQIAYPVGWGTLGFALPASLGPAAAGISTLVVCGDGGIAFALGELATVSQEKLPLTILLHDDGGYGMLRFDQKVMNHPERGVNLFNPNWQILAQSFGIEFIESNLKTLADALRKRSTSKTPGIVLIKDEIYPPKSSSPRWNEN</sequence>
<evidence type="ECO:0000259" key="6">
    <source>
        <dbReference type="Pfam" id="PF02776"/>
    </source>
</evidence>
<dbReference type="KEGG" id="nhi:B1s21160_02740"/>
<accession>A0A249K8Z0</accession>
<dbReference type="CDD" id="cd00568">
    <property type="entry name" value="TPP_enzymes"/>
    <property type="match status" value="1"/>
</dbReference>
<gene>
    <name evidence="7" type="ORF">B1s21160_02740</name>
</gene>
<feature type="domain" description="Thiamine pyrophosphate enzyme TPP-binding" evidence="5">
    <location>
        <begin position="398"/>
        <end position="534"/>
    </location>
</feature>
<feature type="domain" description="Thiamine pyrophosphate enzyme central" evidence="4">
    <location>
        <begin position="216"/>
        <end position="329"/>
    </location>
</feature>
<reference evidence="7 8" key="1">
    <citation type="submission" date="2016-07" db="EMBL/GenBank/DDBJ databases">
        <title>High microdiversification within the ubiquitous acI lineage of Actinobacteria.</title>
        <authorList>
            <person name="Neuenschwander S.M."/>
            <person name="Salcher M."/>
            <person name="Ghai R."/>
            <person name="Pernthaler J."/>
        </authorList>
    </citation>
    <scope>NUCLEOTIDE SEQUENCE [LARGE SCALE GENOMIC DNA]</scope>
    <source>
        <strain evidence="7">MMS-21-160</strain>
    </source>
</reference>
<dbReference type="RefSeq" id="WP_095672338.1">
    <property type="nucleotide sequence ID" value="NZ_CP016771.1"/>
</dbReference>
<dbReference type="InterPro" id="IPR029061">
    <property type="entry name" value="THDP-binding"/>
</dbReference>
<dbReference type="Gene3D" id="3.40.50.1220">
    <property type="entry name" value="TPP-binding domain"/>
    <property type="match status" value="1"/>
</dbReference>
<dbReference type="Proteomes" id="UP000217171">
    <property type="component" value="Chromosome"/>
</dbReference>
<dbReference type="Gene3D" id="3.40.50.970">
    <property type="match status" value="2"/>
</dbReference>
<dbReference type="InterPro" id="IPR012001">
    <property type="entry name" value="Thiamin_PyroP_enz_TPP-bd_dom"/>
</dbReference>
<dbReference type="PANTHER" id="PTHR18968">
    <property type="entry name" value="THIAMINE PYROPHOSPHATE ENZYMES"/>
    <property type="match status" value="1"/>
</dbReference>
<organism evidence="7 8">
    <name type="scientific">Candidatus Nanopelagicus hibericus</name>
    <dbReference type="NCBI Taxonomy" id="1884915"/>
    <lineage>
        <taxon>Bacteria</taxon>
        <taxon>Bacillati</taxon>
        <taxon>Actinomycetota</taxon>
        <taxon>Actinomycetes</taxon>
        <taxon>Candidatus Nanopelagicales</taxon>
        <taxon>Candidatus Nanopelagicaceae</taxon>
        <taxon>Candidatus Nanopelagicus</taxon>
    </lineage>
</organism>
<evidence type="ECO:0000259" key="5">
    <source>
        <dbReference type="Pfam" id="PF02775"/>
    </source>
</evidence>
<dbReference type="SUPFAM" id="SSF52518">
    <property type="entry name" value="Thiamin diphosphate-binding fold (THDP-binding)"/>
    <property type="match status" value="2"/>
</dbReference>
<dbReference type="GO" id="GO:0009099">
    <property type="term" value="P:L-valine biosynthetic process"/>
    <property type="evidence" value="ECO:0007669"/>
    <property type="project" value="TreeGrafter"/>
</dbReference>
<dbReference type="InterPro" id="IPR029035">
    <property type="entry name" value="DHS-like_NAD/FAD-binding_dom"/>
</dbReference>
<name>A0A249K8Z0_9ACTN</name>
<dbReference type="Pfam" id="PF02775">
    <property type="entry name" value="TPP_enzyme_C"/>
    <property type="match status" value="1"/>
</dbReference>
<dbReference type="InterPro" id="IPR012000">
    <property type="entry name" value="Thiamin_PyroP_enz_cen_dom"/>
</dbReference>
<evidence type="ECO:0000256" key="1">
    <source>
        <dbReference type="ARBA" id="ARBA00007812"/>
    </source>
</evidence>
<dbReference type="GO" id="GO:0009097">
    <property type="term" value="P:isoleucine biosynthetic process"/>
    <property type="evidence" value="ECO:0007669"/>
    <property type="project" value="TreeGrafter"/>
</dbReference>
<evidence type="ECO:0000256" key="2">
    <source>
        <dbReference type="ARBA" id="ARBA00023052"/>
    </source>
</evidence>
<dbReference type="GO" id="GO:0000287">
    <property type="term" value="F:magnesium ion binding"/>
    <property type="evidence" value="ECO:0007669"/>
    <property type="project" value="InterPro"/>
</dbReference>
<protein>
    <submittedName>
        <fullName evidence="7">Acetolactate synthase I/II/III large subunit</fullName>
    </submittedName>
</protein>